<dbReference type="EMBL" id="JACJJL010000010">
    <property type="protein sequence ID" value="MBM6661589.1"/>
    <property type="molecule type" value="Genomic_DNA"/>
</dbReference>
<name>A0A938WNV8_9BACT</name>
<gene>
    <name evidence="3" type="ORF">H6B30_07475</name>
</gene>
<organism evidence="3 4">
    <name type="scientific">Marseilla massiliensis</name>
    <dbReference type="NCBI Taxonomy" id="1841864"/>
    <lineage>
        <taxon>Bacteria</taxon>
        <taxon>Pseudomonadati</taxon>
        <taxon>Bacteroidota</taxon>
        <taxon>Bacteroidia</taxon>
        <taxon>Bacteroidales</taxon>
        <taxon>Prevotellaceae</taxon>
        <taxon>Marseilla</taxon>
    </lineage>
</organism>
<dbReference type="PANTHER" id="PTHR34585:SF22">
    <property type="entry name" value="HELIX-TURN-HELIX DOMAIN-CONTAINING PROTEIN"/>
    <property type="match status" value="1"/>
</dbReference>
<dbReference type="Pfam" id="PF12728">
    <property type="entry name" value="HTH_17"/>
    <property type="match status" value="1"/>
</dbReference>
<accession>A0A938WNV8</accession>
<dbReference type="SUPFAM" id="SSF46955">
    <property type="entry name" value="Putative DNA-binding domain"/>
    <property type="match status" value="1"/>
</dbReference>
<evidence type="ECO:0000256" key="1">
    <source>
        <dbReference type="SAM" id="MobiDB-lite"/>
    </source>
</evidence>
<feature type="region of interest" description="Disordered" evidence="1">
    <location>
        <begin position="139"/>
        <end position="163"/>
    </location>
</feature>
<protein>
    <submittedName>
        <fullName evidence="3">Helix-turn-helix domain-containing protein</fullName>
    </submittedName>
</protein>
<dbReference type="InterPro" id="IPR041657">
    <property type="entry name" value="HTH_17"/>
</dbReference>
<evidence type="ECO:0000259" key="2">
    <source>
        <dbReference type="Pfam" id="PF12728"/>
    </source>
</evidence>
<dbReference type="AlphaFoldDB" id="A0A938WNV8"/>
<evidence type="ECO:0000313" key="3">
    <source>
        <dbReference type="EMBL" id="MBM6661589.1"/>
    </source>
</evidence>
<keyword evidence="4" id="KW-1185">Reference proteome</keyword>
<dbReference type="InterPro" id="IPR009061">
    <property type="entry name" value="DNA-bd_dom_put_sf"/>
</dbReference>
<sequence>MDTMTMEQARGRTGTGNGGKTGRKTVRGKDPEAVAREQFEAWMQRIMERFDRQDKIISVLINKDAAGVKYMDGERLYDNQDLCEMLRTSKRSLQRFRSEYGLRYRKISRKSYYKESDVLEFISRNMEEVVQDGEKVLKMKDEAKRKPDKAKRKGGGKRVAVHR</sequence>
<feature type="compositionally biased region" description="Basic residues" evidence="1">
    <location>
        <begin position="146"/>
        <end position="163"/>
    </location>
</feature>
<reference evidence="3 4" key="1">
    <citation type="journal article" date="2021" name="Sci. Rep.">
        <title>The distribution of antibiotic resistance genes in chicken gut microbiota commensals.</title>
        <authorList>
            <person name="Juricova H."/>
            <person name="Matiasovicova J."/>
            <person name="Kubasova T."/>
            <person name="Cejkova D."/>
            <person name="Rychlik I."/>
        </authorList>
    </citation>
    <scope>NUCLEOTIDE SEQUENCE [LARGE SCALE GENOMIC DNA]</scope>
    <source>
        <strain evidence="3 4">An819</strain>
    </source>
</reference>
<dbReference type="PANTHER" id="PTHR34585">
    <property type="match status" value="1"/>
</dbReference>
<evidence type="ECO:0000313" key="4">
    <source>
        <dbReference type="Proteomes" id="UP000764045"/>
    </source>
</evidence>
<dbReference type="Proteomes" id="UP000764045">
    <property type="component" value="Unassembled WGS sequence"/>
</dbReference>
<feature type="region of interest" description="Disordered" evidence="1">
    <location>
        <begin position="1"/>
        <end position="30"/>
    </location>
</feature>
<feature type="domain" description="Helix-turn-helix" evidence="2">
    <location>
        <begin position="76"/>
        <end position="125"/>
    </location>
</feature>
<comment type="caution">
    <text evidence="3">The sequence shown here is derived from an EMBL/GenBank/DDBJ whole genome shotgun (WGS) entry which is preliminary data.</text>
</comment>
<proteinExistence type="predicted"/>